<dbReference type="Proteomes" id="UP000886595">
    <property type="component" value="Unassembled WGS sequence"/>
</dbReference>
<dbReference type="AlphaFoldDB" id="A0A8X7W9T5"/>
<reference evidence="2 3" key="1">
    <citation type="submission" date="2020-02" db="EMBL/GenBank/DDBJ databases">
        <authorList>
            <person name="Ma Q."/>
            <person name="Huang Y."/>
            <person name="Song X."/>
            <person name="Pei D."/>
        </authorList>
    </citation>
    <scope>NUCLEOTIDE SEQUENCE [LARGE SCALE GENOMIC DNA]</scope>
    <source>
        <strain evidence="2">Sxm20200214</strain>
        <tissue evidence="2">Leaf</tissue>
    </source>
</reference>
<proteinExistence type="predicted"/>
<comment type="caution">
    <text evidence="2">The sequence shown here is derived from an EMBL/GenBank/DDBJ whole genome shotgun (WGS) entry which is preliminary data.</text>
</comment>
<keyword evidence="3" id="KW-1185">Reference proteome</keyword>
<gene>
    <name evidence="2" type="ORF">Bca52824_009401</name>
</gene>
<accession>A0A8X7W9T5</accession>
<protein>
    <submittedName>
        <fullName evidence="2">Uncharacterized protein</fullName>
    </submittedName>
</protein>
<organism evidence="2 3">
    <name type="scientific">Brassica carinata</name>
    <name type="common">Ethiopian mustard</name>
    <name type="synonym">Abyssinian cabbage</name>
    <dbReference type="NCBI Taxonomy" id="52824"/>
    <lineage>
        <taxon>Eukaryota</taxon>
        <taxon>Viridiplantae</taxon>
        <taxon>Streptophyta</taxon>
        <taxon>Embryophyta</taxon>
        <taxon>Tracheophyta</taxon>
        <taxon>Spermatophyta</taxon>
        <taxon>Magnoliopsida</taxon>
        <taxon>eudicotyledons</taxon>
        <taxon>Gunneridae</taxon>
        <taxon>Pentapetalae</taxon>
        <taxon>rosids</taxon>
        <taxon>malvids</taxon>
        <taxon>Brassicales</taxon>
        <taxon>Brassicaceae</taxon>
        <taxon>Brassiceae</taxon>
        <taxon>Brassica</taxon>
    </lineage>
</organism>
<name>A0A8X7W9T5_BRACI</name>
<sequence>MAGVRPLTEKEKKLVLLYGKHVKVYDILQAFSQDKVLNYDLEEHHPVEFFFYRSKSRMRGQRVGRKGRTFCKIFEKYSNNVPSDNISFCQARTHLSENSNDIQTITRPEIGQCSKAKGPRANGNEPQPLELDEEQ</sequence>
<evidence type="ECO:0000256" key="1">
    <source>
        <dbReference type="SAM" id="MobiDB-lite"/>
    </source>
</evidence>
<evidence type="ECO:0000313" key="3">
    <source>
        <dbReference type="Proteomes" id="UP000886595"/>
    </source>
</evidence>
<evidence type="ECO:0000313" key="2">
    <source>
        <dbReference type="EMBL" id="KAG2326673.1"/>
    </source>
</evidence>
<feature type="region of interest" description="Disordered" evidence="1">
    <location>
        <begin position="99"/>
        <end position="135"/>
    </location>
</feature>
<dbReference type="EMBL" id="JAAMPC010000002">
    <property type="protein sequence ID" value="KAG2326673.1"/>
    <property type="molecule type" value="Genomic_DNA"/>
</dbReference>